<feature type="compositionally biased region" description="Basic and acidic residues" evidence="4">
    <location>
        <begin position="341"/>
        <end position="362"/>
    </location>
</feature>
<comment type="similarity">
    <text evidence="1">Belongs to the cyclin family. Cyclin C subfamily.</text>
</comment>
<dbReference type="GO" id="GO:0016538">
    <property type="term" value="F:cyclin-dependent protein serine/threonine kinase regulator activity"/>
    <property type="evidence" value="ECO:0007669"/>
    <property type="project" value="InterPro"/>
</dbReference>
<evidence type="ECO:0000313" key="6">
    <source>
        <dbReference type="EMBL" id="KAF2663386.1"/>
    </source>
</evidence>
<dbReference type="SMART" id="SM00385">
    <property type="entry name" value="CYCLIN"/>
    <property type="match status" value="2"/>
</dbReference>
<keyword evidence="3" id="KW-0195">Cyclin</keyword>
<dbReference type="Proteomes" id="UP000799302">
    <property type="component" value="Unassembled WGS sequence"/>
</dbReference>
<dbReference type="Gene3D" id="1.10.472.10">
    <property type="entry name" value="Cyclin-like"/>
    <property type="match status" value="2"/>
</dbReference>
<feature type="domain" description="Cyclin-like" evidence="5">
    <location>
        <begin position="62"/>
        <end position="170"/>
    </location>
</feature>
<dbReference type="InterPro" id="IPR043198">
    <property type="entry name" value="Cyclin/Ssn8"/>
</dbReference>
<dbReference type="InterPro" id="IPR013763">
    <property type="entry name" value="Cyclin-like_dom"/>
</dbReference>
<dbReference type="InterPro" id="IPR036915">
    <property type="entry name" value="Cyclin-like_sf"/>
</dbReference>
<feature type="region of interest" description="Disordered" evidence="4">
    <location>
        <begin position="282"/>
        <end position="374"/>
    </location>
</feature>
<dbReference type="PANTHER" id="PTHR10026">
    <property type="entry name" value="CYCLIN"/>
    <property type="match status" value="1"/>
</dbReference>
<feature type="region of interest" description="Disordered" evidence="4">
    <location>
        <begin position="1"/>
        <end position="21"/>
    </location>
</feature>
<name>A0A6A6TVA7_9PEZI</name>
<feature type="compositionally biased region" description="Basic and acidic residues" evidence="4">
    <location>
        <begin position="10"/>
        <end position="21"/>
    </location>
</feature>
<sequence length="374" mass="42074">MPVPATSRATHRDEASSKDPDAVLAESEKQWLYLESELERAPSICNGMPAEDEKTIRSKGVNFITQVGVMLKLPQTTIYTASVFFNRFLMRYNLVPLKDGTPKPLHHYQIAGVALFLATKVEEHSRKLKEIVIACCRVAQKNPVLIVDEQTKDYWRWKDTIVINEDVMLELLCFDLTIESPYKVLYEMIKNHGVVHNKELREAAWAYLNDSGMTQLCLLHSTKTIACAALYFGAKRTNVAFKDDEKGRPWWASYGVTGLDLRKAYNHTVAFYEKSPLKNAEQNIYPSTPDPIATTGKSPSMSPKKRPRDDEDDTRKGEPAKSSRVPAAATSTMVSRAPKRAKTEEPEEAKHNDTNGHARKEQVSAGSEDGEVED</sequence>
<dbReference type="AlphaFoldDB" id="A0A6A6TVA7"/>
<dbReference type="CDD" id="cd20546">
    <property type="entry name" value="CYCLIN_SpCG1C_ScCTK2-like_rpt2"/>
    <property type="match status" value="1"/>
</dbReference>
<reference evidence="6" key="1">
    <citation type="journal article" date="2020" name="Stud. Mycol.">
        <title>101 Dothideomycetes genomes: a test case for predicting lifestyles and emergence of pathogens.</title>
        <authorList>
            <person name="Haridas S."/>
            <person name="Albert R."/>
            <person name="Binder M."/>
            <person name="Bloem J."/>
            <person name="Labutti K."/>
            <person name="Salamov A."/>
            <person name="Andreopoulos B."/>
            <person name="Baker S."/>
            <person name="Barry K."/>
            <person name="Bills G."/>
            <person name="Bluhm B."/>
            <person name="Cannon C."/>
            <person name="Castanera R."/>
            <person name="Culley D."/>
            <person name="Daum C."/>
            <person name="Ezra D."/>
            <person name="Gonzalez J."/>
            <person name="Henrissat B."/>
            <person name="Kuo A."/>
            <person name="Liang C."/>
            <person name="Lipzen A."/>
            <person name="Lutzoni F."/>
            <person name="Magnuson J."/>
            <person name="Mondo S."/>
            <person name="Nolan M."/>
            <person name="Ohm R."/>
            <person name="Pangilinan J."/>
            <person name="Park H.-J."/>
            <person name="Ramirez L."/>
            <person name="Alfaro M."/>
            <person name="Sun H."/>
            <person name="Tritt A."/>
            <person name="Yoshinaga Y."/>
            <person name="Zwiers L.-H."/>
            <person name="Turgeon B."/>
            <person name="Goodwin S."/>
            <person name="Spatafora J."/>
            <person name="Crous P."/>
            <person name="Grigoriev I."/>
        </authorList>
    </citation>
    <scope>NUCLEOTIDE SEQUENCE</scope>
    <source>
        <strain evidence="6">CBS 115976</strain>
    </source>
</reference>
<gene>
    <name evidence="6" type="ORF">BT63DRAFT_126025</name>
</gene>
<keyword evidence="7" id="KW-1185">Reference proteome</keyword>
<evidence type="ECO:0000259" key="5">
    <source>
        <dbReference type="SMART" id="SM00385"/>
    </source>
</evidence>
<accession>A0A6A6TVA7</accession>
<dbReference type="Pfam" id="PF00134">
    <property type="entry name" value="Cyclin_N"/>
    <property type="match status" value="1"/>
</dbReference>
<protein>
    <recommendedName>
        <fullName evidence="2">RNA polymerase II holoenzyme cyclin-like subunit</fullName>
    </recommendedName>
</protein>
<evidence type="ECO:0000256" key="4">
    <source>
        <dbReference type="SAM" id="MobiDB-lite"/>
    </source>
</evidence>
<feature type="domain" description="Cyclin-like" evidence="5">
    <location>
        <begin position="183"/>
        <end position="270"/>
    </location>
</feature>
<feature type="compositionally biased region" description="Basic and acidic residues" evidence="4">
    <location>
        <begin position="307"/>
        <end position="321"/>
    </location>
</feature>
<evidence type="ECO:0000256" key="2">
    <source>
        <dbReference type="ARBA" id="ARBA00014912"/>
    </source>
</evidence>
<dbReference type="FunFam" id="1.10.472.10:FF:000072">
    <property type="entry name" value="Cyclin Pch1"/>
    <property type="match status" value="1"/>
</dbReference>
<evidence type="ECO:0000313" key="7">
    <source>
        <dbReference type="Proteomes" id="UP000799302"/>
    </source>
</evidence>
<evidence type="ECO:0000256" key="1">
    <source>
        <dbReference type="ARBA" id="ARBA00008638"/>
    </source>
</evidence>
<dbReference type="SUPFAM" id="SSF47954">
    <property type="entry name" value="Cyclin-like"/>
    <property type="match status" value="2"/>
</dbReference>
<evidence type="ECO:0000256" key="3">
    <source>
        <dbReference type="RuleBase" id="RU000383"/>
    </source>
</evidence>
<proteinExistence type="inferred from homology"/>
<dbReference type="InterPro" id="IPR006671">
    <property type="entry name" value="Cyclin_N"/>
</dbReference>
<dbReference type="EMBL" id="MU004246">
    <property type="protein sequence ID" value="KAF2663386.1"/>
    <property type="molecule type" value="Genomic_DNA"/>
</dbReference>
<organism evidence="6 7">
    <name type="scientific">Microthyrium microscopicum</name>
    <dbReference type="NCBI Taxonomy" id="703497"/>
    <lineage>
        <taxon>Eukaryota</taxon>
        <taxon>Fungi</taxon>
        <taxon>Dikarya</taxon>
        <taxon>Ascomycota</taxon>
        <taxon>Pezizomycotina</taxon>
        <taxon>Dothideomycetes</taxon>
        <taxon>Dothideomycetes incertae sedis</taxon>
        <taxon>Microthyriales</taxon>
        <taxon>Microthyriaceae</taxon>
        <taxon>Microthyrium</taxon>
    </lineage>
</organism>
<dbReference type="OrthoDB" id="25002at2759"/>
<dbReference type="GO" id="GO:0006357">
    <property type="term" value="P:regulation of transcription by RNA polymerase II"/>
    <property type="evidence" value="ECO:0007669"/>
    <property type="project" value="InterPro"/>
</dbReference>